<keyword evidence="3" id="KW-1185">Reference proteome</keyword>
<protein>
    <submittedName>
        <fullName evidence="2">Uncharacterized protein</fullName>
    </submittedName>
</protein>
<evidence type="ECO:0000313" key="3">
    <source>
        <dbReference type="Proteomes" id="UP000823388"/>
    </source>
</evidence>
<gene>
    <name evidence="2" type="ORF">PVAP13_4KG086400</name>
</gene>
<comment type="caution">
    <text evidence="2">The sequence shown here is derived from an EMBL/GenBank/DDBJ whole genome shotgun (WGS) entry which is preliminary data.</text>
</comment>
<organism evidence="2 3">
    <name type="scientific">Panicum virgatum</name>
    <name type="common">Blackwell switchgrass</name>
    <dbReference type="NCBI Taxonomy" id="38727"/>
    <lineage>
        <taxon>Eukaryota</taxon>
        <taxon>Viridiplantae</taxon>
        <taxon>Streptophyta</taxon>
        <taxon>Embryophyta</taxon>
        <taxon>Tracheophyta</taxon>
        <taxon>Spermatophyta</taxon>
        <taxon>Magnoliopsida</taxon>
        <taxon>Liliopsida</taxon>
        <taxon>Poales</taxon>
        <taxon>Poaceae</taxon>
        <taxon>PACMAD clade</taxon>
        <taxon>Panicoideae</taxon>
        <taxon>Panicodae</taxon>
        <taxon>Paniceae</taxon>
        <taxon>Panicinae</taxon>
        <taxon>Panicum</taxon>
        <taxon>Panicum sect. Hiantes</taxon>
    </lineage>
</organism>
<evidence type="ECO:0000313" key="2">
    <source>
        <dbReference type="EMBL" id="KAG2609751.1"/>
    </source>
</evidence>
<accession>A0A8T0TDI2</accession>
<reference evidence="2" key="1">
    <citation type="submission" date="2020-05" db="EMBL/GenBank/DDBJ databases">
        <title>WGS assembly of Panicum virgatum.</title>
        <authorList>
            <person name="Lovell J.T."/>
            <person name="Jenkins J."/>
            <person name="Shu S."/>
            <person name="Juenger T.E."/>
            <person name="Schmutz J."/>
        </authorList>
    </citation>
    <scope>NUCLEOTIDE SEQUENCE</scope>
    <source>
        <strain evidence="2">AP13</strain>
    </source>
</reference>
<evidence type="ECO:0000256" key="1">
    <source>
        <dbReference type="SAM" id="MobiDB-lite"/>
    </source>
</evidence>
<dbReference type="Proteomes" id="UP000823388">
    <property type="component" value="Chromosome 4K"/>
</dbReference>
<feature type="region of interest" description="Disordered" evidence="1">
    <location>
        <begin position="33"/>
        <end position="110"/>
    </location>
</feature>
<name>A0A8T0TDI2_PANVG</name>
<proteinExistence type="predicted"/>
<dbReference type="EMBL" id="CM029043">
    <property type="protein sequence ID" value="KAG2609751.1"/>
    <property type="molecule type" value="Genomic_DNA"/>
</dbReference>
<feature type="compositionally biased region" description="Pro residues" evidence="1">
    <location>
        <begin position="96"/>
        <end position="110"/>
    </location>
</feature>
<dbReference type="AlphaFoldDB" id="A0A8T0TDI2"/>
<sequence>MVTPLFKPRANPDRPFESCRLPIDRPFESCLPIACPSSRPPQRPHTRADRQSSSFEILHAAPPPHRPPRPNARTPGQIVTISVQPPPSSRLETSPTVPPPLAPLSPPPHACPAAVLAPRRACRRRGRGRLQPPQPSLSGIVSAPYATAEDAVPSTLHGPGPIPFNPRTKQALARSALRAGRLGRRPLRLKP</sequence>